<feature type="chain" id="PRO_5045467580" evidence="2">
    <location>
        <begin position="23"/>
        <end position="882"/>
    </location>
</feature>
<dbReference type="PROSITE" id="PS51257">
    <property type="entry name" value="PROKAR_LIPOPROTEIN"/>
    <property type="match status" value="1"/>
</dbReference>
<dbReference type="Gene3D" id="2.60.40.10">
    <property type="entry name" value="Immunoglobulins"/>
    <property type="match status" value="1"/>
</dbReference>
<feature type="region of interest" description="Disordered" evidence="1">
    <location>
        <begin position="266"/>
        <end position="292"/>
    </location>
</feature>
<gene>
    <name evidence="3" type="ORF">LZC94_46070</name>
</gene>
<evidence type="ECO:0000256" key="1">
    <source>
        <dbReference type="SAM" id="MobiDB-lite"/>
    </source>
</evidence>
<dbReference type="EMBL" id="CP089984">
    <property type="protein sequence ID" value="WXB15174.1"/>
    <property type="molecule type" value="Genomic_DNA"/>
</dbReference>
<feature type="signal peptide" evidence="2">
    <location>
        <begin position="1"/>
        <end position="22"/>
    </location>
</feature>
<dbReference type="Gene3D" id="2.60.40.1080">
    <property type="match status" value="1"/>
</dbReference>
<reference evidence="3 4" key="1">
    <citation type="submission" date="2021-12" db="EMBL/GenBank/DDBJ databases">
        <title>Discovery of the Pendulisporaceae a myxobacterial family with distinct sporulation behavior and unique specialized metabolism.</title>
        <authorList>
            <person name="Garcia R."/>
            <person name="Popoff A."/>
            <person name="Bader C.D."/>
            <person name="Loehr J."/>
            <person name="Walesch S."/>
            <person name="Walt C."/>
            <person name="Boldt J."/>
            <person name="Bunk B."/>
            <person name="Haeckl F.J.F.P.J."/>
            <person name="Gunesch A.P."/>
            <person name="Birkelbach J."/>
            <person name="Nuebel U."/>
            <person name="Pietschmann T."/>
            <person name="Bach T."/>
            <person name="Mueller R."/>
        </authorList>
    </citation>
    <scope>NUCLEOTIDE SEQUENCE [LARGE SCALE GENOMIC DNA]</scope>
    <source>
        <strain evidence="3 4">MSr11954</strain>
    </source>
</reference>
<evidence type="ECO:0000256" key="2">
    <source>
        <dbReference type="SAM" id="SignalP"/>
    </source>
</evidence>
<dbReference type="InterPro" id="IPR021655">
    <property type="entry name" value="Put_metal-bd"/>
</dbReference>
<dbReference type="InterPro" id="IPR013783">
    <property type="entry name" value="Ig-like_fold"/>
</dbReference>
<evidence type="ECO:0000313" key="3">
    <source>
        <dbReference type="EMBL" id="WXB15174.1"/>
    </source>
</evidence>
<organism evidence="3 4">
    <name type="scientific">Pendulispora albinea</name>
    <dbReference type="NCBI Taxonomy" id="2741071"/>
    <lineage>
        <taxon>Bacteria</taxon>
        <taxon>Pseudomonadati</taxon>
        <taxon>Myxococcota</taxon>
        <taxon>Myxococcia</taxon>
        <taxon>Myxococcales</taxon>
        <taxon>Sorangiineae</taxon>
        <taxon>Pendulisporaceae</taxon>
        <taxon>Pendulispora</taxon>
    </lineage>
</organism>
<sequence>MRTPSTLLSWTAVFFSTCLLTACTTTTPTGTADPPNGESPASIRHNPDTGTAGERPATPARQGPAAAPRMAAPPRALYVNFAPDPWFGFPSIAKNEQGNLLAHSTRLARYVTNEAEWSTLSPDLVAVSNEPGQKGRITGLAAGRAEIRVRMGEDSEVVPVLVTETSIQKLTVAEATVAPGRRTSLEASITLVDQTQVNVSDFVRWDAGPTDIVEPVYDGAITKAGGRGWGVGVTNAWFATPQRQWVRLGDIHVVAGAGDADRDGYFAEDDCNDQDASRSPGAPEIPGNGVDDNCNGQIDEACTSPIVCSRLLPPKNVQIASSGADSWSVTGNAEPGAIVVLRDAAITPPRLVNIQVDSTGKFTKSGLKSQLGILQVVKAGASSSAKIWTWVDDGNHDNATSPPVPKAVAFEPVDAQTSTVSGTTVLHAQVRVRNLSQPFRQYAHEIGSGFTPAFKATLPAAPGDWIELAAHYGNVAFAEKTAVRVPGTDTRPPGKPTIEFADDPVGGPGFARVSGQAEGYATVTVLDTRTGDRKVLTASAEGRYDAGSFPAGDMLLVWANDGTADGPKALAQVHGWDTTPPSMASDLQATGVTNGTTTITGHVEIGSYVTIVLGAEAQTVESTWSEMDLQASFRITLPATAGDLARITVADRTGNASAPAELWIPAAGPTPPAPRGAFVFNNEDYVFEFKGTTQPNTTLHVYNASARMAIIQIMVGDTGRVFWPFGAQIQAGDVVLFWAETNGVTSERAAVTATLGAANWRAPLVPLDVVASSSIDGVAVISGYSEIGGSVELSVGTGPVGSTADVFWSPASTDTLGIFDAAIYAEPGALIRVTPVDAQGLRGEPAWVTIPPAGAPRIRPADIAHHLVPIEGRSPANLAPRR</sequence>
<keyword evidence="2" id="KW-0732">Signal</keyword>
<dbReference type="Proteomes" id="UP001370348">
    <property type="component" value="Chromosome"/>
</dbReference>
<name>A0ABZ2LW70_9BACT</name>
<accession>A0ABZ2LW70</accession>
<dbReference type="Pfam" id="PF11617">
    <property type="entry name" value="Cu-binding_MopE"/>
    <property type="match status" value="1"/>
</dbReference>
<proteinExistence type="predicted"/>
<feature type="region of interest" description="Disordered" evidence="1">
    <location>
        <begin position="26"/>
        <end position="69"/>
    </location>
</feature>
<dbReference type="RefSeq" id="WP_394824799.1">
    <property type="nucleotide sequence ID" value="NZ_CP089984.1"/>
</dbReference>
<keyword evidence="4" id="KW-1185">Reference proteome</keyword>
<evidence type="ECO:0000313" key="4">
    <source>
        <dbReference type="Proteomes" id="UP001370348"/>
    </source>
</evidence>
<protein>
    <submittedName>
        <fullName evidence="3">Uncharacterized protein</fullName>
    </submittedName>
</protein>
<feature type="compositionally biased region" description="Low complexity" evidence="1">
    <location>
        <begin position="55"/>
        <end position="69"/>
    </location>
</feature>